<gene>
    <name evidence="1" type="ORF">LEP1GSC188_3038</name>
</gene>
<name>M3H183_9LEPT</name>
<dbReference type="EMBL" id="AHOR02000017">
    <property type="protein sequence ID" value="EMF82906.1"/>
    <property type="molecule type" value="Genomic_DNA"/>
</dbReference>
<comment type="caution">
    <text evidence="1">The sequence shown here is derived from an EMBL/GenBank/DDBJ whole genome shotgun (WGS) entry which is preliminary data.</text>
</comment>
<protein>
    <submittedName>
        <fullName evidence="1">Uncharacterized protein</fullName>
    </submittedName>
</protein>
<dbReference type="Proteomes" id="UP000011770">
    <property type="component" value="Unassembled WGS sequence"/>
</dbReference>
<proteinExistence type="predicted"/>
<accession>M3H183</accession>
<dbReference type="AlphaFoldDB" id="M3H183"/>
<evidence type="ECO:0000313" key="1">
    <source>
        <dbReference type="EMBL" id="EMF82906.1"/>
    </source>
</evidence>
<organism evidence="1 2">
    <name type="scientific">Leptospira weilii serovar Topaz str. LT2116</name>
    <dbReference type="NCBI Taxonomy" id="1088540"/>
    <lineage>
        <taxon>Bacteria</taxon>
        <taxon>Pseudomonadati</taxon>
        <taxon>Spirochaetota</taxon>
        <taxon>Spirochaetia</taxon>
        <taxon>Leptospirales</taxon>
        <taxon>Leptospiraceae</taxon>
        <taxon>Leptospira</taxon>
    </lineage>
</organism>
<reference evidence="1 2" key="1">
    <citation type="submission" date="2013-01" db="EMBL/GenBank/DDBJ databases">
        <authorList>
            <person name="Harkins D.M."/>
            <person name="Durkin A.S."/>
            <person name="Brinkac L.M."/>
            <person name="Haft D.H."/>
            <person name="Selengut J.D."/>
            <person name="Sanka R."/>
            <person name="DePew J."/>
            <person name="Purushe J."/>
            <person name="Tulsiani S.M."/>
            <person name="Graham G.C."/>
            <person name="Burns M.-A."/>
            <person name="Dohnt M.F."/>
            <person name="Smythe L.D."/>
            <person name="McKay D.B."/>
            <person name="Craig S.B."/>
            <person name="Vinetz J.M."/>
            <person name="Sutton G.G."/>
            <person name="Nierman W.C."/>
            <person name="Fouts D.E."/>
        </authorList>
    </citation>
    <scope>NUCLEOTIDE SEQUENCE [LARGE SCALE GENOMIC DNA]</scope>
    <source>
        <strain evidence="1 2">LT2116</strain>
    </source>
</reference>
<evidence type="ECO:0000313" key="2">
    <source>
        <dbReference type="Proteomes" id="UP000011770"/>
    </source>
</evidence>
<sequence length="47" mass="5458">MKEPRKSCQLRKAAYVSFVKNSFQNRVSDQGGAKKLKLEKKNIQFLD</sequence>